<evidence type="ECO:0000313" key="1">
    <source>
        <dbReference type="EMBL" id="MBP2032494.1"/>
    </source>
</evidence>
<organism evidence="1 2">
    <name type="scientific">Clostridium algifaecis</name>
    <dbReference type="NCBI Taxonomy" id="1472040"/>
    <lineage>
        <taxon>Bacteria</taxon>
        <taxon>Bacillati</taxon>
        <taxon>Bacillota</taxon>
        <taxon>Clostridia</taxon>
        <taxon>Eubacteriales</taxon>
        <taxon>Clostridiaceae</taxon>
        <taxon>Clostridium</taxon>
    </lineage>
</organism>
<dbReference type="RefSeq" id="WP_209701687.1">
    <property type="nucleotide sequence ID" value="NZ_JAGGLM010000005.1"/>
</dbReference>
<keyword evidence="2" id="KW-1185">Reference proteome</keyword>
<reference evidence="1 2" key="1">
    <citation type="submission" date="2021-03" db="EMBL/GenBank/DDBJ databases">
        <title>Genomic Encyclopedia of Type Strains, Phase IV (KMG-IV): sequencing the most valuable type-strain genomes for metagenomic binning, comparative biology and taxonomic classification.</title>
        <authorList>
            <person name="Goeker M."/>
        </authorList>
    </citation>
    <scope>NUCLEOTIDE SEQUENCE [LARGE SCALE GENOMIC DNA]</scope>
    <source>
        <strain evidence="1 2">DSM 28783</strain>
    </source>
</reference>
<evidence type="ECO:0000313" key="2">
    <source>
        <dbReference type="Proteomes" id="UP001519307"/>
    </source>
</evidence>
<dbReference type="PROSITE" id="PS51257">
    <property type="entry name" value="PROKAR_LIPOPROTEIN"/>
    <property type="match status" value="1"/>
</dbReference>
<gene>
    <name evidence="1" type="ORF">J2Z42_001166</name>
</gene>
<sequence>MDIIKLRKALLAILTILVFTVSCYICITKLKNYNTKKSTYQVSNAINTNSNLNKTVSAKGNLVFKVKYSKSGDIQTENEESASKLAGKTKSEIESIYEKSGYNVDSFNSLQVVLIRNVDKYAPNKYVVGIKDGFIAIYKTDKNGNMFIEDSTRDVTDIKTSRLKQKDIELLTNGDKYFECDTLEDAKARLEDYE</sequence>
<name>A0ABS4KR41_9CLOT</name>
<evidence type="ECO:0008006" key="3">
    <source>
        <dbReference type="Google" id="ProtNLM"/>
    </source>
</evidence>
<protein>
    <recommendedName>
        <fullName evidence="3">Bypass of forespore C C-terminal domain-containing protein</fullName>
    </recommendedName>
</protein>
<comment type="caution">
    <text evidence="1">The sequence shown here is derived from an EMBL/GenBank/DDBJ whole genome shotgun (WGS) entry which is preliminary data.</text>
</comment>
<dbReference type="EMBL" id="JAGGLM010000005">
    <property type="protein sequence ID" value="MBP2032494.1"/>
    <property type="molecule type" value="Genomic_DNA"/>
</dbReference>
<proteinExistence type="predicted"/>
<dbReference type="Proteomes" id="UP001519307">
    <property type="component" value="Unassembled WGS sequence"/>
</dbReference>
<accession>A0ABS4KR41</accession>